<reference evidence="1 2" key="1">
    <citation type="submission" date="2019-08" db="EMBL/GenBank/DDBJ databases">
        <title>In-depth cultivation of the pig gut microbiome towards novel bacterial diversity and tailored functional studies.</title>
        <authorList>
            <person name="Wylensek D."/>
            <person name="Hitch T.C.A."/>
            <person name="Clavel T."/>
        </authorList>
    </citation>
    <scope>NUCLEOTIDE SEQUENCE [LARGE SCALE GENOMIC DNA]</scope>
    <source>
        <strain evidence="1 2">LKV-178-WT-2C</strain>
    </source>
</reference>
<accession>A0A6I2U2B2</accession>
<dbReference type="Proteomes" id="UP000450161">
    <property type="component" value="Unassembled WGS sequence"/>
</dbReference>
<gene>
    <name evidence="1" type="ORF">FYJ72_11010</name>
</gene>
<proteinExistence type="predicted"/>
<evidence type="ECO:0000313" key="1">
    <source>
        <dbReference type="EMBL" id="MST78190.1"/>
    </source>
</evidence>
<dbReference type="AlphaFoldDB" id="A0A6I2U2B2"/>
<dbReference type="RefSeq" id="WP_154481933.1">
    <property type="nucleotide sequence ID" value="NZ_JBALKD010000045.1"/>
</dbReference>
<comment type="caution">
    <text evidence="1">The sequence shown here is derived from an EMBL/GenBank/DDBJ whole genome shotgun (WGS) entry which is preliminary data.</text>
</comment>
<dbReference type="EMBL" id="VUNF01000022">
    <property type="protein sequence ID" value="MST78190.1"/>
    <property type="molecule type" value="Genomic_DNA"/>
</dbReference>
<sequence length="210" mass="24073">MDDNGILGVKMNGLSFQINELSIDDDQQNYDYICNIVSTQGWNGNGKYSISILDSQMKQGIVLNGWELREGSISYDWGNSSCYFVLRDSVGTKTKDIYACGQRGSMGGFNPLYMTKAIFPKAIEIMRKYETAEEYEVVTTFEKKLEDKRFLAYESNSDFDYSLELLDDAISSYLKVKEYYSKGTVPGGELKIIDIREEMKDFLSYFKKKD</sequence>
<name>A0A6I2U2B2_9BACT</name>
<evidence type="ECO:0000313" key="2">
    <source>
        <dbReference type="Proteomes" id="UP000450161"/>
    </source>
</evidence>
<protein>
    <submittedName>
        <fullName evidence="1">Uncharacterized protein</fullName>
    </submittedName>
</protein>
<organism evidence="1 2">
    <name type="scientific">Segatella copri</name>
    <dbReference type="NCBI Taxonomy" id="165179"/>
    <lineage>
        <taxon>Bacteria</taxon>
        <taxon>Pseudomonadati</taxon>
        <taxon>Bacteroidota</taxon>
        <taxon>Bacteroidia</taxon>
        <taxon>Bacteroidales</taxon>
        <taxon>Prevotellaceae</taxon>
        <taxon>Segatella</taxon>
    </lineage>
</organism>